<dbReference type="HOGENOM" id="CLU_3395330_0_0_9"/>
<reference evidence="1 2" key="1">
    <citation type="submission" date="2007-03" db="EMBL/GenBank/DDBJ databases">
        <authorList>
            <person name="Fulton L."/>
            <person name="Clifton S."/>
            <person name="Fulton B."/>
            <person name="Xu J."/>
            <person name="Minx P."/>
            <person name="Pepin K.H."/>
            <person name="Johnson M."/>
            <person name="Thiruvilangam P."/>
            <person name="Bhonagiri V."/>
            <person name="Nash W.E."/>
            <person name="Mardis E.R."/>
            <person name="Wilson R.K."/>
        </authorList>
    </citation>
    <scope>NUCLEOTIDE SEQUENCE [LARGE SCALE GENOMIC DNA]</scope>
    <source>
        <strain evidence="1 2">ATCC 29174</strain>
    </source>
</reference>
<dbReference type="AlphaFoldDB" id="A5ZX78"/>
<reference evidence="1 2" key="2">
    <citation type="submission" date="2007-04" db="EMBL/GenBank/DDBJ databases">
        <title>Draft genome sequence of Ruminococcus obeum (ATCC 29174).</title>
        <authorList>
            <person name="Sudarsanam P."/>
            <person name="Ley R."/>
            <person name="Guruge J."/>
            <person name="Turnbaugh P.J."/>
            <person name="Mahowald M."/>
            <person name="Liep D."/>
            <person name="Gordon J."/>
        </authorList>
    </citation>
    <scope>NUCLEOTIDE SEQUENCE [LARGE SCALE GENOMIC DNA]</scope>
    <source>
        <strain evidence="1 2">ATCC 29174</strain>
    </source>
</reference>
<sequence>MRETPGRIFVNVPLYLAQFITSEISGYTELC</sequence>
<dbReference type="EMBL" id="AAVO02000023">
    <property type="protein sequence ID" value="EDM85836.1"/>
    <property type="molecule type" value="Genomic_DNA"/>
</dbReference>
<evidence type="ECO:0000313" key="1">
    <source>
        <dbReference type="EMBL" id="EDM85836.1"/>
    </source>
</evidence>
<proteinExistence type="predicted"/>
<gene>
    <name evidence="1" type="ORF">RUMOBE_03630</name>
</gene>
<organism evidence="1 2">
    <name type="scientific">Blautia obeum ATCC 29174</name>
    <dbReference type="NCBI Taxonomy" id="411459"/>
    <lineage>
        <taxon>Bacteria</taxon>
        <taxon>Bacillati</taxon>
        <taxon>Bacillota</taxon>
        <taxon>Clostridia</taxon>
        <taxon>Lachnospirales</taxon>
        <taxon>Lachnospiraceae</taxon>
        <taxon>Blautia</taxon>
    </lineage>
</organism>
<dbReference type="Proteomes" id="UP000006002">
    <property type="component" value="Unassembled WGS sequence"/>
</dbReference>
<comment type="caution">
    <text evidence="1">The sequence shown here is derived from an EMBL/GenBank/DDBJ whole genome shotgun (WGS) entry which is preliminary data.</text>
</comment>
<protein>
    <submittedName>
        <fullName evidence="1">Uncharacterized protein</fullName>
    </submittedName>
</protein>
<evidence type="ECO:0000313" key="2">
    <source>
        <dbReference type="Proteomes" id="UP000006002"/>
    </source>
</evidence>
<accession>A5ZX78</accession>
<name>A5ZX78_9FIRM</name>